<evidence type="ECO:0000256" key="2">
    <source>
        <dbReference type="ARBA" id="ARBA00023172"/>
    </source>
</evidence>
<gene>
    <name evidence="3" type="ORF">METZ01_LOCUS393208</name>
</gene>
<accession>A0A382V1J0</accession>
<evidence type="ECO:0008006" key="4">
    <source>
        <dbReference type="Google" id="ProtNLM"/>
    </source>
</evidence>
<proteinExistence type="predicted"/>
<feature type="non-terminal residue" evidence="3">
    <location>
        <position position="1"/>
    </location>
</feature>
<dbReference type="PANTHER" id="PTHR30563:SF0">
    <property type="entry name" value="DNA RECOMBINATION PROTEIN RMUC"/>
    <property type="match status" value="1"/>
</dbReference>
<protein>
    <recommendedName>
        <fullName evidence="4">DNA recombination protein RmuC</fullName>
    </recommendedName>
</protein>
<dbReference type="InterPro" id="IPR003798">
    <property type="entry name" value="DNA_recombination_RmuC"/>
</dbReference>
<dbReference type="GO" id="GO:0006310">
    <property type="term" value="P:DNA recombination"/>
    <property type="evidence" value="ECO:0007669"/>
    <property type="project" value="UniProtKB-KW"/>
</dbReference>
<keyword evidence="1" id="KW-0175">Coiled coil</keyword>
<evidence type="ECO:0000313" key="3">
    <source>
        <dbReference type="EMBL" id="SVD40354.1"/>
    </source>
</evidence>
<dbReference type="AlphaFoldDB" id="A0A382V1J0"/>
<sequence length="228" mass="25794">WGERMVEDILNLLGMLEGKNYEKQTTEGTDRPDFTFNLPKGKRLNMDVKFPITHYENFLAAEDEATQISEKKHFLADIRGHVKAVASRSYIDPAGGTVDYVLLFIPNESIYSFINQEDHELMDYAMEKRIVLCSPLTLYAILSLVRQSVASFAVEKRAGDLQKLVQQFAEQWKKYSDKVDALGKSLGTTQKHFDELSTTRAKALERPMDKISGLKIEEPPALTDDSAG</sequence>
<reference evidence="3" key="1">
    <citation type="submission" date="2018-05" db="EMBL/GenBank/DDBJ databases">
        <authorList>
            <person name="Lanie J.A."/>
            <person name="Ng W.-L."/>
            <person name="Kazmierczak K.M."/>
            <person name="Andrzejewski T.M."/>
            <person name="Davidsen T.M."/>
            <person name="Wayne K.J."/>
            <person name="Tettelin H."/>
            <person name="Glass J.I."/>
            <person name="Rusch D."/>
            <person name="Podicherti R."/>
            <person name="Tsui H.-C.T."/>
            <person name="Winkler M.E."/>
        </authorList>
    </citation>
    <scope>NUCLEOTIDE SEQUENCE</scope>
</reference>
<dbReference type="PANTHER" id="PTHR30563">
    <property type="entry name" value="DNA RECOMBINATION PROTEIN RMUC"/>
    <property type="match status" value="1"/>
</dbReference>
<evidence type="ECO:0000256" key="1">
    <source>
        <dbReference type="ARBA" id="ARBA00023054"/>
    </source>
</evidence>
<dbReference type="Pfam" id="PF02646">
    <property type="entry name" value="RmuC"/>
    <property type="match status" value="1"/>
</dbReference>
<dbReference type="EMBL" id="UINC01148459">
    <property type="protein sequence ID" value="SVD40354.1"/>
    <property type="molecule type" value="Genomic_DNA"/>
</dbReference>
<keyword evidence="2" id="KW-0233">DNA recombination</keyword>
<name>A0A382V1J0_9ZZZZ</name>
<organism evidence="3">
    <name type="scientific">marine metagenome</name>
    <dbReference type="NCBI Taxonomy" id="408172"/>
    <lineage>
        <taxon>unclassified sequences</taxon>
        <taxon>metagenomes</taxon>
        <taxon>ecological metagenomes</taxon>
    </lineage>
</organism>